<evidence type="ECO:0000313" key="2">
    <source>
        <dbReference type="EMBL" id="QJW84084.1"/>
    </source>
</evidence>
<dbReference type="EMBL" id="CP053418">
    <property type="protein sequence ID" value="QJW84084.1"/>
    <property type="molecule type" value="Genomic_DNA"/>
</dbReference>
<organism evidence="2 3">
    <name type="scientific">Ramlibacter terrae</name>
    <dbReference type="NCBI Taxonomy" id="2732511"/>
    <lineage>
        <taxon>Bacteria</taxon>
        <taxon>Pseudomonadati</taxon>
        <taxon>Pseudomonadota</taxon>
        <taxon>Betaproteobacteria</taxon>
        <taxon>Burkholderiales</taxon>
        <taxon>Comamonadaceae</taxon>
        <taxon>Ramlibacter</taxon>
    </lineage>
</organism>
<accession>A0ABX6P201</accession>
<keyword evidence="1" id="KW-1133">Transmembrane helix</keyword>
<protein>
    <submittedName>
        <fullName evidence="2">Uncharacterized protein</fullName>
    </submittedName>
</protein>
<evidence type="ECO:0000256" key="1">
    <source>
        <dbReference type="SAM" id="Phobius"/>
    </source>
</evidence>
<reference evidence="2 3" key="1">
    <citation type="submission" date="2020-05" db="EMBL/GenBank/DDBJ databases">
        <title>Ramlibacter rhizophilus sp. nov., isolated from rhizosphere soil of national flower Mugunghwa from South Korea.</title>
        <authorList>
            <person name="Zheng-Fei Y."/>
            <person name="Huan T."/>
        </authorList>
    </citation>
    <scope>NUCLEOTIDE SEQUENCE [LARGE SCALE GENOMIC DNA]</scope>
    <source>
        <strain evidence="2 3">H242</strain>
    </source>
</reference>
<evidence type="ECO:0000313" key="3">
    <source>
        <dbReference type="Proteomes" id="UP000500826"/>
    </source>
</evidence>
<keyword evidence="1" id="KW-0812">Transmembrane</keyword>
<name>A0ABX6P201_9BURK</name>
<keyword evidence="1" id="KW-0472">Membrane</keyword>
<gene>
    <name evidence="2" type="ORF">HK414_09835</name>
</gene>
<proteinExistence type="predicted"/>
<dbReference type="Proteomes" id="UP000500826">
    <property type="component" value="Chromosome"/>
</dbReference>
<sequence>MVFSHLPLALRGKASAWTAAVVGYYALILMVWLNFAANAYAWLPYRFYLLEDGF</sequence>
<keyword evidence="3" id="KW-1185">Reference proteome</keyword>
<feature type="transmembrane region" description="Helical" evidence="1">
    <location>
        <begin position="21"/>
        <end position="43"/>
    </location>
</feature>